<evidence type="ECO:0000313" key="1">
    <source>
        <dbReference type="EMBL" id="OEU99106.1"/>
    </source>
</evidence>
<organism evidence="1 2">
    <name type="scientific">Streptomyces qinglanensis</name>
    <dbReference type="NCBI Taxonomy" id="943816"/>
    <lineage>
        <taxon>Bacteria</taxon>
        <taxon>Bacillati</taxon>
        <taxon>Actinomycetota</taxon>
        <taxon>Actinomycetes</taxon>
        <taxon>Kitasatosporales</taxon>
        <taxon>Streptomycetaceae</taxon>
        <taxon>Streptomyces</taxon>
    </lineage>
</organism>
<sequence>MWIGVVIALSHRLRAKGCPGPPVRVLSSTVMAPRCRAARWRSSVAMDVAHRGSATPTPMPPSVSWAAACRHWGAIAP</sequence>
<dbReference type="EMBL" id="LJGV01000022">
    <property type="protein sequence ID" value="OEU99106.1"/>
    <property type="molecule type" value="Genomic_DNA"/>
</dbReference>
<name>A0A1E7K5J6_9ACTN</name>
<evidence type="ECO:0000313" key="2">
    <source>
        <dbReference type="Proteomes" id="UP000175829"/>
    </source>
</evidence>
<gene>
    <name evidence="1" type="ORF">AN217_16250</name>
</gene>
<comment type="caution">
    <text evidence="1">The sequence shown here is derived from an EMBL/GenBank/DDBJ whole genome shotgun (WGS) entry which is preliminary data.</text>
</comment>
<reference evidence="1 2" key="1">
    <citation type="journal article" date="2016" name="Front. Microbiol.">
        <title>Comparative Genomics Analysis of Streptomyces Species Reveals Their Adaptation to the Marine Environment and Their Diversity at the Genomic Level.</title>
        <authorList>
            <person name="Tian X."/>
            <person name="Zhang Z."/>
            <person name="Yang T."/>
            <person name="Chen M."/>
            <person name="Li J."/>
            <person name="Chen F."/>
            <person name="Yang J."/>
            <person name="Li W."/>
            <person name="Zhang B."/>
            <person name="Zhang Z."/>
            <person name="Wu J."/>
            <person name="Zhang C."/>
            <person name="Long L."/>
            <person name="Xiao J."/>
        </authorList>
    </citation>
    <scope>NUCLEOTIDE SEQUENCE [LARGE SCALE GENOMIC DNA]</scope>
    <source>
        <strain evidence="1 2">SCSIO M10379</strain>
    </source>
</reference>
<dbReference type="AlphaFoldDB" id="A0A1E7K5J6"/>
<accession>A0A1E7K5J6</accession>
<protein>
    <submittedName>
        <fullName evidence="1">Uncharacterized protein</fullName>
    </submittedName>
</protein>
<proteinExistence type="predicted"/>
<dbReference type="Proteomes" id="UP000175829">
    <property type="component" value="Unassembled WGS sequence"/>
</dbReference>